<keyword evidence="4" id="KW-1185">Reference proteome</keyword>
<dbReference type="AlphaFoldDB" id="S7Q6B3"/>
<dbReference type="InterPro" id="IPR018620">
    <property type="entry name" value="Ubiquitin3-bd_protein_But2_C"/>
</dbReference>
<dbReference type="EMBL" id="KB469302">
    <property type="protein sequence ID" value="EPQ55042.1"/>
    <property type="molecule type" value="Genomic_DNA"/>
</dbReference>
<feature type="domain" description="Ubiquitin 3 binding protein But2 C-terminal" evidence="2">
    <location>
        <begin position="104"/>
        <end position="227"/>
    </location>
</feature>
<proteinExistence type="predicted"/>
<name>S7Q6B3_GLOTA</name>
<protein>
    <recommendedName>
        <fullName evidence="2">Ubiquitin 3 binding protein But2 C-terminal domain-containing protein</fullName>
    </recommendedName>
</protein>
<evidence type="ECO:0000313" key="4">
    <source>
        <dbReference type="Proteomes" id="UP000030669"/>
    </source>
</evidence>
<dbReference type="RefSeq" id="XP_007866218.1">
    <property type="nucleotide sequence ID" value="XM_007868027.1"/>
</dbReference>
<dbReference type="Pfam" id="PF09792">
    <property type="entry name" value="But2"/>
    <property type="match status" value="1"/>
</dbReference>
<evidence type="ECO:0000256" key="1">
    <source>
        <dbReference type="SAM" id="Phobius"/>
    </source>
</evidence>
<keyword evidence="1" id="KW-0812">Transmembrane</keyword>
<dbReference type="OrthoDB" id="3350619at2759"/>
<organism evidence="3 4">
    <name type="scientific">Gloeophyllum trabeum (strain ATCC 11539 / FP-39264 / Madison 617)</name>
    <name type="common">Brown rot fungus</name>
    <dbReference type="NCBI Taxonomy" id="670483"/>
    <lineage>
        <taxon>Eukaryota</taxon>
        <taxon>Fungi</taxon>
        <taxon>Dikarya</taxon>
        <taxon>Basidiomycota</taxon>
        <taxon>Agaricomycotina</taxon>
        <taxon>Agaricomycetes</taxon>
        <taxon>Gloeophyllales</taxon>
        <taxon>Gloeophyllaceae</taxon>
        <taxon>Gloeophyllum</taxon>
    </lineage>
</organism>
<accession>S7Q6B3</accession>
<gene>
    <name evidence="3" type="ORF">GLOTRDRAFT_93608</name>
</gene>
<dbReference type="GeneID" id="19309522"/>
<dbReference type="HOGENOM" id="CLU_055652_0_0_1"/>
<sequence length="261" mass="28561">MFHNDARGAYTALELEDAADQQRAFCPSPVPPASEASAPVRWLIIACLVSCAVSALSLGLTTFWAAPYPALKPASAPRFPSAYIGLERVDVSPRILALPPVPNYPLLLSSVDRSKPKDADTNGTVFHHTTVMQFRVHDYGLERCTLNITVPAPSELGPKTYHASRTTQPLDVWTLAAAALRPRTLSWAARPARLARLGTLDFAAGTSSDIPWFSCPSDSLQTFEFACPRGDAECSVRFRQDRAAPLLDPAQRFWILTQLEQ</sequence>
<dbReference type="eggNOG" id="ENOG502R19D">
    <property type="taxonomic scope" value="Eukaryota"/>
</dbReference>
<evidence type="ECO:0000259" key="2">
    <source>
        <dbReference type="Pfam" id="PF09792"/>
    </source>
</evidence>
<keyword evidence="1" id="KW-0472">Membrane</keyword>
<dbReference type="OMA" id="WAGDYGM"/>
<dbReference type="Proteomes" id="UP000030669">
    <property type="component" value="Unassembled WGS sequence"/>
</dbReference>
<keyword evidence="1" id="KW-1133">Transmembrane helix</keyword>
<dbReference type="KEGG" id="gtr:GLOTRDRAFT_93608"/>
<feature type="transmembrane region" description="Helical" evidence="1">
    <location>
        <begin position="42"/>
        <end position="66"/>
    </location>
</feature>
<reference evidence="3 4" key="1">
    <citation type="journal article" date="2012" name="Science">
        <title>The Paleozoic origin of enzymatic lignin decomposition reconstructed from 31 fungal genomes.</title>
        <authorList>
            <person name="Floudas D."/>
            <person name="Binder M."/>
            <person name="Riley R."/>
            <person name="Barry K."/>
            <person name="Blanchette R.A."/>
            <person name="Henrissat B."/>
            <person name="Martinez A.T."/>
            <person name="Otillar R."/>
            <person name="Spatafora J.W."/>
            <person name="Yadav J.S."/>
            <person name="Aerts A."/>
            <person name="Benoit I."/>
            <person name="Boyd A."/>
            <person name="Carlson A."/>
            <person name="Copeland A."/>
            <person name="Coutinho P.M."/>
            <person name="de Vries R.P."/>
            <person name="Ferreira P."/>
            <person name="Findley K."/>
            <person name="Foster B."/>
            <person name="Gaskell J."/>
            <person name="Glotzer D."/>
            <person name="Gorecki P."/>
            <person name="Heitman J."/>
            <person name="Hesse C."/>
            <person name="Hori C."/>
            <person name="Igarashi K."/>
            <person name="Jurgens J.A."/>
            <person name="Kallen N."/>
            <person name="Kersten P."/>
            <person name="Kohler A."/>
            <person name="Kuees U."/>
            <person name="Kumar T.K.A."/>
            <person name="Kuo A."/>
            <person name="LaButti K."/>
            <person name="Larrondo L.F."/>
            <person name="Lindquist E."/>
            <person name="Ling A."/>
            <person name="Lombard V."/>
            <person name="Lucas S."/>
            <person name="Lundell T."/>
            <person name="Martin R."/>
            <person name="McLaughlin D.J."/>
            <person name="Morgenstern I."/>
            <person name="Morin E."/>
            <person name="Murat C."/>
            <person name="Nagy L.G."/>
            <person name="Nolan M."/>
            <person name="Ohm R.A."/>
            <person name="Patyshakuliyeva A."/>
            <person name="Rokas A."/>
            <person name="Ruiz-Duenas F.J."/>
            <person name="Sabat G."/>
            <person name="Salamov A."/>
            <person name="Samejima M."/>
            <person name="Schmutz J."/>
            <person name="Slot J.C."/>
            <person name="St John F."/>
            <person name="Stenlid J."/>
            <person name="Sun H."/>
            <person name="Sun S."/>
            <person name="Syed K."/>
            <person name="Tsang A."/>
            <person name="Wiebenga A."/>
            <person name="Young D."/>
            <person name="Pisabarro A."/>
            <person name="Eastwood D.C."/>
            <person name="Martin F."/>
            <person name="Cullen D."/>
            <person name="Grigoriev I.V."/>
            <person name="Hibbett D.S."/>
        </authorList>
    </citation>
    <scope>NUCLEOTIDE SEQUENCE [LARGE SCALE GENOMIC DNA]</scope>
    <source>
        <strain evidence="3 4">ATCC 11539</strain>
    </source>
</reference>
<evidence type="ECO:0000313" key="3">
    <source>
        <dbReference type="EMBL" id="EPQ55042.1"/>
    </source>
</evidence>